<feature type="transmembrane region" description="Helical" evidence="5">
    <location>
        <begin position="369"/>
        <end position="392"/>
    </location>
</feature>
<evidence type="ECO:0000256" key="4">
    <source>
        <dbReference type="ARBA" id="ARBA00023136"/>
    </source>
</evidence>
<name>A0A6G8Q4D3_9ACTN</name>
<dbReference type="NCBIfam" id="NF037982">
    <property type="entry name" value="Nramp_1"/>
    <property type="match status" value="2"/>
</dbReference>
<dbReference type="PANTHER" id="PTHR11706:SF3">
    <property type="entry name" value="METAL ION TRANSPORT PROTEIN"/>
    <property type="match status" value="1"/>
</dbReference>
<feature type="transmembrane region" description="Helical" evidence="5">
    <location>
        <begin position="404"/>
        <end position="422"/>
    </location>
</feature>
<evidence type="ECO:0000313" key="7">
    <source>
        <dbReference type="Proteomes" id="UP000501452"/>
    </source>
</evidence>
<dbReference type="GO" id="GO:0005886">
    <property type="term" value="C:plasma membrane"/>
    <property type="evidence" value="ECO:0007669"/>
    <property type="project" value="TreeGrafter"/>
</dbReference>
<sequence length="431" mass="46392">MADVTGRPVGEAEAGEAPSTWGSRLRLIGPGLVVAATGVGAGDMVSSLTAGTEFGTVLIWAVVLGAALKFALTEGLGRWYMATKTTILEGWHSMGWWASIYFMVYLALVTFFFGAAAPSASALATDAMFPGLLPFWLWAVLHSVVFGFGICIIGRYGLFERVMEVFVGLMFLTVVGLAVLLTPSLGELALGTVVPRMPEGSLPFVLAVIGGVGGTFTLVSYTYWVRERGWRRPAWIPMMRTDLAVGYIMTGVFMVAMLVIGAELLFANGTSIEGEDGLVALSNPISERFGPVASWLFLIGFWAAATSSITGAWNGGAYLFGDLVRTIRRVPEEEGEEYLSETGVFFRLFLAWITFPPMLLLAFDEPVTIVIVYASLGALFMPFLAVTLLWLLNLRVPREFRSGLLSNAILGVSLLIFLYVGAQEILGALGG</sequence>
<protein>
    <submittedName>
        <fullName evidence="6">Divalent metal cation transporter</fullName>
    </submittedName>
</protein>
<evidence type="ECO:0000256" key="1">
    <source>
        <dbReference type="ARBA" id="ARBA00004141"/>
    </source>
</evidence>
<keyword evidence="7" id="KW-1185">Reference proteome</keyword>
<feature type="transmembrane region" description="Helical" evidence="5">
    <location>
        <begin position="54"/>
        <end position="73"/>
    </location>
</feature>
<dbReference type="GO" id="GO:0005384">
    <property type="term" value="F:manganese ion transmembrane transporter activity"/>
    <property type="evidence" value="ECO:0007669"/>
    <property type="project" value="TreeGrafter"/>
</dbReference>
<feature type="transmembrane region" description="Helical" evidence="5">
    <location>
        <begin position="295"/>
        <end position="320"/>
    </location>
</feature>
<organism evidence="6 7">
    <name type="scientific">Rubrobacter tropicus</name>
    <dbReference type="NCBI Taxonomy" id="2653851"/>
    <lineage>
        <taxon>Bacteria</taxon>
        <taxon>Bacillati</taxon>
        <taxon>Actinomycetota</taxon>
        <taxon>Rubrobacteria</taxon>
        <taxon>Rubrobacterales</taxon>
        <taxon>Rubrobacteraceae</taxon>
        <taxon>Rubrobacter</taxon>
    </lineage>
</organism>
<reference evidence="6 7" key="1">
    <citation type="submission" date="2019-10" db="EMBL/GenBank/DDBJ databases">
        <title>Rubrobacter sp nov SCSIO 52090 isolated from a deep-sea sediment in the South China Sea.</title>
        <authorList>
            <person name="Chen R.W."/>
        </authorList>
    </citation>
    <scope>NUCLEOTIDE SEQUENCE [LARGE SCALE GENOMIC DNA]</scope>
    <source>
        <strain evidence="6 7">SCSIO 52909</strain>
    </source>
</reference>
<feature type="transmembrane region" description="Helical" evidence="5">
    <location>
        <begin position="245"/>
        <end position="267"/>
    </location>
</feature>
<keyword evidence="4 5" id="KW-0472">Membrane</keyword>
<dbReference type="InterPro" id="IPR001046">
    <property type="entry name" value="NRAMP_fam"/>
</dbReference>
<gene>
    <name evidence="6" type="ORF">GBA63_00990</name>
</gene>
<feature type="transmembrane region" description="Helical" evidence="5">
    <location>
        <begin position="202"/>
        <end position="224"/>
    </location>
</feature>
<accession>A0A6G8Q4D3</accession>
<dbReference type="Proteomes" id="UP000501452">
    <property type="component" value="Chromosome"/>
</dbReference>
<evidence type="ECO:0000256" key="5">
    <source>
        <dbReference type="SAM" id="Phobius"/>
    </source>
</evidence>
<feature type="transmembrane region" description="Helical" evidence="5">
    <location>
        <begin position="135"/>
        <end position="158"/>
    </location>
</feature>
<feature type="transmembrane region" description="Helical" evidence="5">
    <location>
        <begin position="94"/>
        <end position="115"/>
    </location>
</feature>
<proteinExistence type="predicted"/>
<dbReference type="PANTHER" id="PTHR11706">
    <property type="entry name" value="SOLUTE CARRIER PROTEIN FAMILY 11 MEMBER"/>
    <property type="match status" value="1"/>
</dbReference>
<dbReference type="RefSeq" id="WP_166172647.1">
    <property type="nucleotide sequence ID" value="NZ_CP045119.1"/>
</dbReference>
<dbReference type="GO" id="GO:0034755">
    <property type="term" value="P:iron ion transmembrane transport"/>
    <property type="evidence" value="ECO:0007669"/>
    <property type="project" value="TreeGrafter"/>
</dbReference>
<dbReference type="KEGG" id="rub:GBA63_00990"/>
<evidence type="ECO:0000256" key="3">
    <source>
        <dbReference type="ARBA" id="ARBA00022989"/>
    </source>
</evidence>
<dbReference type="Pfam" id="PF01566">
    <property type="entry name" value="Nramp"/>
    <property type="match status" value="1"/>
</dbReference>
<keyword evidence="3 5" id="KW-1133">Transmembrane helix</keyword>
<dbReference type="EMBL" id="CP045119">
    <property type="protein sequence ID" value="QIN81354.1"/>
    <property type="molecule type" value="Genomic_DNA"/>
</dbReference>
<dbReference type="AlphaFoldDB" id="A0A6G8Q4D3"/>
<feature type="transmembrane region" description="Helical" evidence="5">
    <location>
        <begin position="165"/>
        <end position="182"/>
    </location>
</feature>
<evidence type="ECO:0000256" key="2">
    <source>
        <dbReference type="ARBA" id="ARBA00022692"/>
    </source>
</evidence>
<evidence type="ECO:0000313" key="6">
    <source>
        <dbReference type="EMBL" id="QIN81354.1"/>
    </source>
</evidence>
<keyword evidence="2 5" id="KW-0812">Transmembrane</keyword>
<feature type="transmembrane region" description="Helical" evidence="5">
    <location>
        <begin position="344"/>
        <end position="363"/>
    </location>
</feature>
<comment type="subcellular location">
    <subcellularLocation>
        <location evidence="1">Membrane</location>
        <topology evidence="1">Multi-pass membrane protein</topology>
    </subcellularLocation>
</comment>
<dbReference type="GO" id="GO:0015086">
    <property type="term" value="F:cadmium ion transmembrane transporter activity"/>
    <property type="evidence" value="ECO:0007669"/>
    <property type="project" value="TreeGrafter"/>
</dbReference>